<dbReference type="SUPFAM" id="SSF47413">
    <property type="entry name" value="lambda repressor-like DNA-binding domains"/>
    <property type="match status" value="1"/>
</dbReference>
<reference evidence="2 3" key="1">
    <citation type="submission" date="2016-04" db="EMBL/GenBank/DDBJ databases">
        <authorList>
            <person name="Evans L.H."/>
            <person name="Alamgir A."/>
            <person name="Owens N."/>
            <person name="Weber N.D."/>
            <person name="Virtaneva K."/>
            <person name="Barbian K."/>
            <person name="Babar A."/>
            <person name="Rosenke K."/>
        </authorList>
    </citation>
    <scope>NUCLEOTIDE SEQUENCE [LARGE SCALE GENOMIC DNA]</scope>
    <source>
        <strain evidence="2 3">IFM 0406</strain>
    </source>
</reference>
<dbReference type="InterPro" id="IPR001387">
    <property type="entry name" value="Cro/C1-type_HTH"/>
</dbReference>
<accession>A0A164LCW8</accession>
<dbReference type="Proteomes" id="UP000076512">
    <property type="component" value="Unassembled WGS sequence"/>
</dbReference>
<feature type="domain" description="HTH cro/C1-type" evidence="1">
    <location>
        <begin position="73"/>
        <end position="107"/>
    </location>
</feature>
<name>A0A164LCW8_9NOCA</name>
<proteinExistence type="predicted"/>
<keyword evidence="3" id="KW-1185">Reference proteome</keyword>
<dbReference type="EMBL" id="LWGR01000009">
    <property type="protein sequence ID" value="KZM72270.1"/>
    <property type="molecule type" value="Genomic_DNA"/>
</dbReference>
<dbReference type="Pfam" id="PF01381">
    <property type="entry name" value="HTH_3"/>
    <property type="match status" value="1"/>
</dbReference>
<dbReference type="CDD" id="cd00093">
    <property type="entry name" value="HTH_XRE"/>
    <property type="match status" value="1"/>
</dbReference>
<comment type="caution">
    <text evidence="2">The sequence shown here is derived from an EMBL/GenBank/DDBJ whole genome shotgun (WGS) entry which is preliminary data.</text>
</comment>
<dbReference type="RefSeq" id="WP_067592750.1">
    <property type="nucleotide sequence ID" value="NZ_JABMCZ010000001.1"/>
</dbReference>
<evidence type="ECO:0000259" key="1">
    <source>
        <dbReference type="PROSITE" id="PS50943"/>
    </source>
</evidence>
<dbReference type="PROSITE" id="PS50943">
    <property type="entry name" value="HTH_CROC1"/>
    <property type="match status" value="1"/>
</dbReference>
<gene>
    <name evidence="2" type="ORF">AWN90_36965</name>
</gene>
<dbReference type="AlphaFoldDB" id="A0A164LCW8"/>
<evidence type="ECO:0000313" key="2">
    <source>
        <dbReference type="EMBL" id="KZM72270.1"/>
    </source>
</evidence>
<sequence length="177" mass="18751">MYGLPNIIALQAAAERANAHIPYGTDLPEFSTAAEELLPHVFRAIDYLLSEAGQSAVGDVRAHLTALMRAGHTQASICKASGVSTATISRIINGATARPSAEVAEKLLSIPVEAPTARPVDTELLAKLERGEKVPVPFGQKDRYAELLAAAGADTQHIVHTMRMSYARAIKAQKAAA</sequence>
<organism evidence="2 3">
    <name type="scientific">Nocardia terpenica</name>
    <dbReference type="NCBI Taxonomy" id="455432"/>
    <lineage>
        <taxon>Bacteria</taxon>
        <taxon>Bacillati</taxon>
        <taxon>Actinomycetota</taxon>
        <taxon>Actinomycetes</taxon>
        <taxon>Mycobacteriales</taxon>
        <taxon>Nocardiaceae</taxon>
        <taxon>Nocardia</taxon>
    </lineage>
</organism>
<dbReference type="InterPro" id="IPR010982">
    <property type="entry name" value="Lambda_DNA-bd_dom_sf"/>
</dbReference>
<evidence type="ECO:0000313" key="3">
    <source>
        <dbReference type="Proteomes" id="UP000076512"/>
    </source>
</evidence>
<protein>
    <recommendedName>
        <fullName evidence="1">HTH cro/C1-type domain-containing protein</fullName>
    </recommendedName>
</protein>
<dbReference type="Gene3D" id="1.10.260.40">
    <property type="entry name" value="lambda repressor-like DNA-binding domains"/>
    <property type="match status" value="1"/>
</dbReference>
<dbReference type="STRING" id="455432.AWN90_36965"/>
<dbReference type="GO" id="GO:0003677">
    <property type="term" value="F:DNA binding"/>
    <property type="evidence" value="ECO:0007669"/>
    <property type="project" value="InterPro"/>
</dbReference>